<sequence>MNPSPSLGRHGTHFLNTSTEDIEGPAGTLKESAGATLQEHPPEVVAKPLSILQNPQPGQGSDYNGALMSFYDLVICSTATIEDTPESNPFRGVLIPLALQSNAVLHALQAVSAKVISLRQPSYQETTLSYHSTALRGLITTIDDLGKSGTSLLEACAASTLLCWFEISRNNRRTWVNHLTGLMHLLARREKAVPLPPFLVDWFLFHFVVDRTVLDIAHLERAMKTYTEQHTNTDASTSPYDVAQDDDKDHSALETNLDSFMSSGHLSEMTVTLLQWMGSVNLHQINTYTGLSGCLLLLINQITDLECPSNSREATVHHRIAAGIKTLLEQLHQDVPPNLLQIEKDRRFWNVAPVRMMIVKIWRHRDLRVAEPMISIRKYKKPPRKNTGSIEGSASDWDRILEMMANFTWSLT</sequence>
<evidence type="ECO:0000256" key="1">
    <source>
        <dbReference type="ARBA" id="ARBA00004123"/>
    </source>
</evidence>
<accession>A0ABR0EHY1</accession>
<evidence type="ECO:0000256" key="2">
    <source>
        <dbReference type="ARBA" id="ARBA00023242"/>
    </source>
</evidence>
<organism evidence="4 5">
    <name type="scientific">Zasmidium cellare</name>
    <name type="common">Wine cellar mold</name>
    <name type="synonym">Racodium cellare</name>
    <dbReference type="NCBI Taxonomy" id="395010"/>
    <lineage>
        <taxon>Eukaryota</taxon>
        <taxon>Fungi</taxon>
        <taxon>Dikarya</taxon>
        <taxon>Ascomycota</taxon>
        <taxon>Pezizomycotina</taxon>
        <taxon>Dothideomycetes</taxon>
        <taxon>Dothideomycetidae</taxon>
        <taxon>Mycosphaerellales</taxon>
        <taxon>Mycosphaerellaceae</taxon>
        <taxon>Zasmidium</taxon>
    </lineage>
</organism>
<feature type="region of interest" description="Disordered" evidence="3">
    <location>
        <begin position="1"/>
        <end position="27"/>
    </location>
</feature>
<reference evidence="4 5" key="1">
    <citation type="journal article" date="2023" name="G3 (Bethesda)">
        <title>A chromosome-level genome assembly of Zasmidium syzygii isolated from banana leaves.</title>
        <authorList>
            <person name="van Westerhoven A.C."/>
            <person name="Mehrabi R."/>
            <person name="Talebi R."/>
            <person name="Steentjes M.B.F."/>
            <person name="Corcolon B."/>
            <person name="Chong P.A."/>
            <person name="Kema G.H.J."/>
            <person name="Seidl M.F."/>
        </authorList>
    </citation>
    <scope>NUCLEOTIDE SEQUENCE [LARGE SCALE GENOMIC DNA]</scope>
    <source>
        <strain evidence="4 5">P124</strain>
    </source>
</reference>
<comment type="subcellular location">
    <subcellularLocation>
        <location evidence="1">Nucleus</location>
    </subcellularLocation>
</comment>
<dbReference type="PANTHER" id="PTHR37534:SF49">
    <property type="entry name" value="LYSINE BIOSYNTHESIS REGULATORY PROTEIN LYS14"/>
    <property type="match status" value="1"/>
</dbReference>
<keyword evidence="5" id="KW-1185">Reference proteome</keyword>
<dbReference type="Pfam" id="PF11951">
    <property type="entry name" value="Fungal_trans_2"/>
    <property type="match status" value="1"/>
</dbReference>
<keyword evidence="2" id="KW-0539">Nucleus</keyword>
<dbReference type="EMBL" id="JAXOVC010000005">
    <property type="protein sequence ID" value="KAK4501121.1"/>
    <property type="molecule type" value="Genomic_DNA"/>
</dbReference>
<evidence type="ECO:0000313" key="4">
    <source>
        <dbReference type="EMBL" id="KAK4501121.1"/>
    </source>
</evidence>
<proteinExistence type="predicted"/>
<comment type="caution">
    <text evidence="4">The sequence shown here is derived from an EMBL/GenBank/DDBJ whole genome shotgun (WGS) entry which is preliminary data.</text>
</comment>
<gene>
    <name evidence="4" type="ORF">PRZ48_006927</name>
</gene>
<evidence type="ECO:0000313" key="5">
    <source>
        <dbReference type="Proteomes" id="UP001305779"/>
    </source>
</evidence>
<dbReference type="PANTHER" id="PTHR37534">
    <property type="entry name" value="TRANSCRIPTIONAL ACTIVATOR PROTEIN UGA3"/>
    <property type="match status" value="1"/>
</dbReference>
<dbReference type="Proteomes" id="UP001305779">
    <property type="component" value="Unassembled WGS sequence"/>
</dbReference>
<name>A0ABR0EHY1_ZASCE</name>
<protein>
    <submittedName>
        <fullName evidence="4">Uncharacterized protein</fullName>
    </submittedName>
</protein>
<dbReference type="InterPro" id="IPR021858">
    <property type="entry name" value="Fun_TF"/>
</dbReference>
<evidence type="ECO:0000256" key="3">
    <source>
        <dbReference type="SAM" id="MobiDB-lite"/>
    </source>
</evidence>